<reference evidence="3" key="1">
    <citation type="submission" date="2021-12" db="EMBL/GenBank/DDBJ databases">
        <authorList>
            <person name="Veyrier F.J."/>
        </authorList>
    </citation>
    <scope>NUCLEOTIDE SEQUENCE</scope>
    <source>
        <strain evidence="3">SAG 1488-6</strain>
    </source>
</reference>
<feature type="domain" description="DUF4190" evidence="2">
    <location>
        <begin position="19"/>
        <end position="82"/>
    </location>
</feature>
<dbReference type="Pfam" id="PF13828">
    <property type="entry name" value="DUF4190"/>
    <property type="match status" value="1"/>
</dbReference>
<organism evidence="3 4">
    <name type="scientific">Vitreoscilla stercoraria</name>
    <dbReference type="NCBI Taxonomy" id="61"/>
    <lineage>
        <taxon>Bacteria</taxon>
        <taxon>Pseudomonadati</taxon>
        <taxon>Pseudomonadota</taxon>
        <taxon>Betaproteobacteria</taxon>
        <taxon>Neisseriales</taxon>
        <taxon>Neisseriaceae</taxon>
        <taxon>Vitreoscilla</taxon>
    </lineage>
</organism>
<reference evidence="3" key="2">
    <citation type="journal article" date="2022" name="Res Sq">
        <title>Evolution of multicellular longitudinally dividing oral cavity symbionts (Neisseriaceae).</title>
        <authorList>
            <person name="Nyongesa S."/>
            <person name="Weber P."/>
            <person name="Bernet E."/>
            <person name="Pullido F."/>
            <person name="Nieckarz M."/>
            <person name="Delaby M."/>
            <person name="Nieves C."/>
            <person name="Viehboeck T."/>
            <person name="Krause N."/>
            <person name="Rivera-Millot A."/>
            <person name="Nakamura A."/>
            <person name="Vischer N."/>
            <person name="VanNieuwenhze M."/>
            <person name="Brun Y."/>
            <person name="Cava F."/>
            <person name="Bulgheresi S."/>
            <person name="Veyrier F."/>
        </authorList>
    </citation>
    <scope>NUCLEOTIDE SEQUENCE</scope>
    <source>
        <strain evidence="3">SAG 1488-6</strain>
    </source>
</reference>
<name>A0ABY4E987_VITST</name>
<dbReference type="InterPro" id="IPR025241">
    <property type="entry name" value="DUF4190"/>
</dbReference>
<proteinExistence type="predicted"/>
<dbReference type="RefSeq" id="WP_019957442.1">
    <property type="nucleotide sequence ID" value="NZ_CP091512.1"/>
</dbReference>
<gene>
    <name evidence="3" type="ORF">LVJ81_09270</name>
</gene>
<keyword evidence="1" id="KW-0812">Transmembrane</keyword>
<keyword evidence="1" id="KW-1133">Transmembrane helix</keyword>
<accession>A0ABY4E987</accession>
<evidence type="ECO:0000259" key="2">
    <source>
        <dbReference type="Pfam" id="PF13828"/>
    </source>
</evidence>
<sequence length="98" mass="10630">MESEHKKVQVYQDEPHNTLAIISLVAGVAAWVIIPILGAIVGVICGHLARGQLLERPHETSSIMALLGLILSYVQLVCVTLLIGFVVWFGWALIQGVT</sequence>
<dbReference type="EMBL" id="CP091512">
    <property type="protein sequence ID" value="UOO91819.1"/>
    <property type="molecule type" value="Genomic_DNA"/>
</dbReference>
<protein>
    <submittedName>
        <fullName evidence="3">DUF4190 domain-containing protein</fullName>
    </submittedName>
</protein>
<keyword evidence="1" id="KW-0472">Membrane</keyword>
<keyword evidence="4" id="KW-1185">Reference proteome</keyword>
<feature type="transmembrane region" description="Helical" evidence="1">
    <location>
        <begin position="66"/>
        <end position="94"/>
    </location>
</feature>
<feature type="transmembrane region" description="Helical" evidence="1">
    <location>
        <begin position="20"/>
        <end position="45"/>
    </location>
</feature>
<evidence type="ECO:0000313" key="4">
    <source>
        <dbReference type="Proteomes" id="UP000832034"/>
    </source>
</evidence>
<evidence type="ECO:0000256" key="1">
    <source>
        <dbReference type="SAM" id="Phobius"/>
    </source>
</evidence>
<evidence type="ECO:0000313" key="3">
    <source>
        <dbReference type="EMBL" id="UOO91819.1"/>
    </source>
</evidence>
<dbReference type="Proteomes" id="UP000832034">
    <property type="component" value="Chromosome"/>
</dbReference>